<feature type="domain" description="USP" evidence="4">
    <location>
        <begin position="20"/>
        <end position="480"/>
    </location>
</feature>
<dbReference type="InterPro" id="IPR050164">
    <property type="entry name" value="Peptidase_C19"/>
</dbReference>
<dbReference type="eggNOG" id="KOG1863">
    <property type="taxonomic scope" value="Eukaryota"/>
</dbReference>
<dbReference type="InterPro" id="IPR028889">
    <property type="entry name" value="USP"/>
</dbReference>
<evidence type="ECO:0000256" key="2">
    <source>
        <dbReference type="SAM" id="MobiDB-lite"/>
    </source>
</evidence>
<dbReference type="GO" id="GO:0005634">
    <property type="term" value="C:nucleus"/>
    <property type="evidence" value="ECO:0000318"/>
    <property type="project" value="GO_Central"/>
</dbReference>
<keyword evidence="1" id="KW-0645">Protease</keyword>
<keyword evidence="1" id="KW-0378">Hydrolase</keyword>
<dbReference type="EC" id="3.4.19.12" evidence="1"/>
<proteinExistence type="inferred from homology"/>
<dbReference type="InterPro" id="IPR018200">
    <property type="entry name" value="USP_CS"/>
</dbReference>
<reference evidence="5 6" key="1">
    <citation type="journal article" date="2007" name="Science">
        <title>Sea anemone genome reveals ancestral eumetazoan gene repertoire and genomic organization.</title>
        <authorList>
            <person name="Putnam N.H."/>
            <person name="Srivastava M."/>
            <person name="Hellsten U."/>
            <person name="Dirks B."/>
            <person name="Chapman J."/>
            <person name="Salamov A."/>
            <person name="Terry A."/>
            <person name="Shapiro H."/>
            <person name="Lindquist E."/>
            <person name="Kapitonov V.V."/>
            <person name="Jurka J."/>
            <person name="Genikhovich G."/>
            <person name="Grigoriev I.V."/>
            <person name="Lucas S.M."/>
            <person name="Steele R.E."/>
            <person name="Finnerty J.R."/>
            <person name="Technau U."/>
            <person name="Martindale M.Q."/>
            <person name="Rokhsar D.S."/>
        </authorList>
    </citation>
    <scope>NUCLEOTIDE SEQUENCE [LARGE SCALE GENOMIC DNA]</scope>
    <source>
        <strain evidence="6">CH2 X CH6</strain>
    </source>
</reference>
<keyword evidence="1" id="KW-0788">Thiol protease</keyword>
<keyword evidence="3" id="KW-0812">Transmembrane</keyword>
<feature type="transmembrane region" description="Helical" evidence="3">
    <location>
        <begin position="74"/>
        <end position="98"/>
    </location>
</feature>
<evidence type="ECO:0000256" key="1">
    <source>
        <dbReference type="RuleBase" id="RU366025"/>
    </source>
</evidence>
<dbReference type="PROSITE" id="PS00973">
    <property type="entry name" value="USP_2"/>
    <property type="match status" value="1"/>
</dbReference>
<dbReference type="Gene3D" id="3.90.70.10">
    <property type="entry name" value="Cysteine proteinases"/>
    <property type="match status" value="1"/>
</dbReference>
<dbReference type="PROSITE" id="PS50235">
    <property type="entry name" value="USP_3"/>
    <property type="match status" value="1"/>
</dbReference>
<dbReference type="GO" id="GO:0016579">
    <property type="term" value="P:protein deubiquitination"/>
    <property type="evidence" value="ECO:0007669"/>
    <property type="project" value="InterPro"/>
</dbReference>
<sequence length="872" mass="99202">MMFVDPVNPYDRKRVEGTPVGFKNVGNTCWFSAVIQVLRRGNSSSITILASPIVNNSKQGCYSNHSESNQNDNVLVMMMSVMVMVMVMMLAASITVLASPIANDSKQGCYSNHSESNQDVSEFTHKLLEWLEDTFNTESKEEEKSQANSSSSNPVVELFFGQSKVDGVYEGNRFSNIETFGACPLQVQGYSNLHDSLEGGMAAREIEPANHGDTQNSGQEHWFTRLPLVLTFMLSRFLFNQSIGRAEKIHEKFLFDKCIYMDRYMERNKELSRRRREEVKTLKERHQLLKYTNYGSGAKRSPIQDILDSALNFVRSTPPSDSTDVEMHTPIPGSPVTFGTTSAGPSTLSDTRTPSLHPAPRYVTESELETIATSLRRWRTEVEQDVLDISTSLKEVEEAISVMYNDEEMKTIPYRLYAVLVHEGQANGGHYWAYINDPLDRRWRKFNDITVSEVTWEEVERESLGGYRNVSAYCLLYCDARREEVIRAGNTPEVLSAELQQMVNEDNASFEQELRDWDEKQAKAAKEAKSQALVVARPDLVLDAEASCAVSPRAHSPAAARSESVLTANLGVLPSLVDSSGKKLTIDEAITQWCNNEKTRLDKLAREYPPEYPGDVRLEHLGIYLMRCSAPDFTVECAILESVIDEVKAKDQSLMPYRKRVQEFLEREKGTDRAADYKRWKEMYMTFKLINSCFLTGLEHFHSQKYKESLPYLVHAYELNRKLSDPTNNARSMDQRLLAHCRRVCFLKLNELAISLFESDDYKTLCEGLDLVSEQVVPCIPQLVTSPYAEDREAVEHMRNNWFTYLGGTVDEKRQEKLQDFLPKLLDGSTDGNFEEMRPPPVMRPTNSKDLCERFTRAMEIVHANMPFAAKA</sequence>
<dbReference type="AlphaFoldDB" id="A7SRN3"/>
<evidence type="ECO:0000313" key="6">
    <source>
        <dbReference type="Proteomes" id="UP000001593"/>
    </source>
</evidence>
<keyword evidence="1" id="KW-0833">Ubl conjugation pathway</keyword>
<dbReference type="CDD" id="cd02665">
    <property type="entry name" value="Peptidase_C19I"/>
    <property type="match status" value="1"/>
</dbReference>
<dbReference type="Pfam" id="PF00443">
    <property type="entry name" value="UCH"/>
    <property type="match status" value="1"/>
</dbReference>
<comment type="catalytic activity">
    <reaction evidence="1">
        <text>Thiol-dependent hydrolysis of ester, thioester, amide, peptide and isopeptide bonds formed by the C-terminal Gly of ubiquitin (a 76-residue protein attached to proteins as an intracellular targeting signal).</text>
        <dbReference type="EC" id="3.4.19.12"/>
    </reaction>
</comment>
<evidence type="ECO:0000256" key="3">
    <source>
        <dbReference type="SAM" id="Phobius"/>
    </source>
</evidence>
<dbReference type="InterPro" id="IPR001394">
    <property type="entry name" value="Peptidase_C19_UCH"/>
</dbReference>
<keyword evidence="3" id="KW-1133">Transmembrane helix</keyword>
<dbReference type="GO" id="GO:0005829">
    <property type="term" value="C:cytosol"/>
    <property type="evidence" value="ECO:0000318"/>
    <property type="project" value="GO_Central"/>
</dbReference>
<dbReference type="STRING" id="45351.A7SRN3"/>
<dbReference type="MEROPS" id="C19.041"/>
<keyword evidence="3" id="KW-0472">Membrane</keyword>
<organism evidence="5 6">
    <name type="scientific">Nematostella vectensis</name>
    <name type="common">Starlet sea anemone</name>
    <dbReference type="NCBI Taxonomy" id="45351"/>
    <lineage>
        <taxon>Eukaryota</taxon>
        <taxon>Metazoa</taxon>
        <taxon>Cnidaria</taxon>
        <taxon>Anthozoa</taxon>
        <taxon>Hexacorallia</taxon>
        <taxon>Actiniaria</taxon>
        <taxon>Edwardsiidae</taxon>
        <taxon>Nematostella</taxon>
    </lineage>
</organism>
<dbReference type="GO" id="GO:0031647">
    <property type="term" value="P:regulation of protein stability"/>
    <property type="evidence" value="ECO:0000318"/>
    <property type="project" value="GO_Central"/>
</dbReference>
<name>A7SRN3_NEMVE</name>
<evidence type="ECO:0000313" key="5">
    <source>
        <dbReference type="EMBL" id="EDO33614.1"/>
    </source>
</evidence>
<evidence type="ECO:0000259" key="4">
    <source>
        <dbReference type="PROSITE" id="PS50235"/>
    </source>
</evidence>
<dbReference type="InParanoid" id="A7SRN3"/>
<gene>
    <name evidence="5" type="ORF">NEMVEDRAFT_v1g173572</name>
</gene>
<dbReference type="OMA" id="HANQRWL"/>
<dbReference type="PhylomeDB" id="A7SRN3"/>
<protein>
    <recommendedName>
        <fullName evidence="1">Ubiquitin carboxyl-terminal hydrolase</fullName>
        <ecNumber evidence="1">3.4.19.12</ecNumber>
    </recommendedName>
</protein>
<dbReference type="EMBL" id="DS469765">
    <property type="protein sequence ID" value="EDO33614.1"/>
    <property type="molecule type" value="Genomic_DNA"/>
</dbReference>
<dbReference type="Proteomes" id="UP000001593">
    <property type="component" value="Unassembled WGS sequence"/>
</dbReference>
<comment type="similarity">
    <text evidence="1">Belongs to the peptidase C19 family.</text>
</comment>
<dbReference type="SUPFAM" id="SSF54001">
    <property type="entry name" value="Cysteine proteinases"/>
    <property type="match status" value="1"/>
</dbReference>
<dbReference type="GO" id="GO:0006508">
    <property type="term" value="P:proteolysis"/>
    <property type="evidence" value="ECO:0007669"/>
    <property type="project" value="UniProtKB-KW"/>
</dbReference>
<feature type="region of interest" description="Disordered" evidence="2">
    <location>
        <begin position="333"/>
        <end position="358"/>
    </location>
</feature>
<dbReference type="InterPro" id="IPR038765">
    <property type="entry name" value="Papain-like_cys_pep_sf"/>
</dbReference>
<feature type="compositionally biased region" description="Polar residues" evidence="2">
    <location>
        <begin position="337"/>
        <end position="354"/>
    </location>
</feature>
<dbReference type="PROSITE" id="PS00972">
    <property type="entry name" value="USP_1"/>
    <property type="match status" value="1"/>
</dbReference>
<dbReference type="PANTHER" id="PTHR24006">
    <property type="entry name" value="UBIQUITIN CARBOXYL-TERMINAL HYDROLASE"/>
    <property type="match status" value="1"/>
</dbReference>
<dbReference type="CDD" id="cd20485">
    <property type="entry name" value="USP25_USP28_C-like"/>
    <property type="match status" value="1"/>
</dbReference>
<dbReference type="FunCoup" id="A7SRN3">
    <property type="interactions" value="118"/>
</dbReference>
<keyword evidence="6" id="KW-1185">Reference proteome</keyword>
<accession>A7SRN3</accession>
<dbReference type="HOGENOM" id="CLU_012188_0_0_1"/>
<dbReference type="PANTHER" id="PTHR24006:SF944">
    <property type="entry name" value="UBIQUITIN CARBOXYL-TERMINAL HYDROLASE"/>
    <property type="match status" value="1"/>
</dbReference>
<dbReference type="GO" id="GO:0004843">
    <property type="term" value="F:cysteine-type deubiquitinase activity"/>
    <property type="evidence" value="ECO:0000318"/>
    <property type="project" value="GO_Central"/>
</dbReference>